<dbReference type="GeneID" id="13447323"/>
<organism evidence="2 3">
    <name type="scientific">Leishmania mexicana (strain MHOM/GT/2001/U1103)</name>
    <dbReference type="NCBI Taxonomy" id="929439"/>
    <lineage>
        <taxon>Eukaryota</taxon>
        <taxon>Discoba</taxon>
        <taxon>Euglenozoa</taxon>
        <taxon>Kinetoplastea</taxon>
        <taxon>Metakinetoplastina</taxon>
        <taxon>Trypanosomatida</taxon>
        <taxon>Trypanosomatidae</taxon>
        <taxon>Leishmaniinae</taxon>
        <taxon>Leishmania</taxon>
    </lineage>
</organism>
<dbReference type="RefSeq" id="XP_003872528.1">
    <property type="nucleotide sequence ID" value="XM_003872479.1"/>
</dbReference>
<feature type="region of interest" description="Disordered" evidence="1">
    <location>
        <begin position="1"/>
        <end position="35"/>
    </location>
</feature>
<gene>
    <name evidence="2" type="ORF">LMXM_08_29_0350</name>
</gene>
<feature type="region of interest" description="Disordered" evidence="1">
    <location>
        <begin position="344"/>
        <end position="367"/>
    </location>
</feature>
<feature type="compositionally biased region" description="Low complexity" evidence="1">
    <location>
        <begin position="351"/>
        <end position="367"/>
    </location>
</feature>
<proteinExistence type="predicted"/>
<dbReference type="EMBL" id="FR799561">
    <property type="protein sequence ID" value="CBZ23999.1"/>
    <property type="molecule type" value="Genomic_DNA"/>
</dbReference>
<name>E9AM44_LEIMU</name>
<accession>E9AM44</accession>
<evidence type="ECO:0000313" key="2">
    <source>
        <dbReference type="EMBL" id="CBZ23999.1"/>
    </source>
</evidence>
<dbReference type="PhylomeDB" id="E9AM44"/>
<sequence length="1367" mass="155260">MESLPSILPSPPVSKRKPRTAPPYTTTDAHQPFRPPILGVASTIASTEDGINRNRLRQEAGRRVQHITCGVAERETYRDVLLHIEDRFAHTSHEELRPLVLPPQLPSIVRPRDPQMSRFCRGMAICHRLKGGSSAGAFLSAAAVAGGPKHGGADGNLEPAEATTDAFTEAPSASTGFTDAHKWEMLDVTDRAFFQRTAENARTSTGGSMAGSSAAATSELRNLAASTPMDMLQTLEEKCAYLCELETAERQYMLACERWDQQVVLEMMAVNFVTFVLKPCMDVLRKEELEQREAIAQEEDRLSFYMYNDSPLALQVQEGKKALKARWLQLDRILGLTPAAPRSTALKEAPPEATHATPVAAAPASAAVPVQPERVREGSPVSLPLDAHTASSVAGTSPQLALDTGVPSDEARRILRRYVLQRHGASLSAVGACTTMPQDNNDWSQTATSAYPCGDGSDTVGQSATLILPPTCSSLAPRRNAVGIAGCIALLDESTKYYEQIVKTEERCRADMNQAFYDELQVVLEWQRRRMHLERLLYWRHQRETVLQEEVDALISVSPVLRLDAKVLLLLEILEGEEETVRKSVQDEENASFQLLRQVGEGLRDVFNNVSLQERCMDALNSKVWTAEAVARRRLVIAEEADVRRYSECSYREHLTSTLTGSMAQLRALWHVSTVPAQYTAVQVLQKAFRRSLRGRLGWRFTHQTLGREINDARNAKKIATGKLAFQSFKNVLLAERAQLCEEQAQQHLREQCELFTNESGDRAAVCAEQEWTRNDIARARLLHLEEVYAPLLTETVVVESEVRLELEVEEELDREALLAANMTLINIIEQKEATLLKERAGRKSTVREERASWHQLLSVEYDEREVHRIDEEAREAACENARAAFAEAAVDESRRYHERAFLVHGARMSEALVGLLGYEVSDSATRRGIEQEEATAARNLLDIMATTQSSAYASTLEQCRQAELNRVHQQAICIEETESRANILHEEAAAWVTTEQEVHILLSGPLHELMVRRGAVKVISMWYTALRNGEIGWSVSRQRLREAFSRHREERQLRSQQIAQRLHAQHVRNQLDILMMEMQKDQHESVQQLLNILVKQEEPRKREEMESLQEMVFGILERNAEADLIEVRRNFVNCEALIWQQESYERKVLRKAWRRTREELLEQRRLHLSEDYFALRIQRTWRKYAAGLECRRNMSVQRARVAALEVQARAAVGLEELEEAATQLYKPCLSSLYFDTYVRQPLARAYDELAVVVADATQAEEWCERALLLWEMRYEECDPCLCEDEARARRVLEAQFHKVFLLQSELKDEEQLQRTMLMRERTLFLLRILAREEHQRRLSLMSVEDQQRVSLYGQLAPSTPVNAQAE</sequence>
<keyword evidence="3" id="KW-1185">Reference proteome</keyword>
<reference evidence="2 3" key="1">
    <citation type="journal article" date="2011" name="Genome Res.">
        <title>Chromosome and gene copy number variation allow major structural change between species and strains of Leishmania.</title>
        <authorList>
            <person name="Rogers M.B."/>
            <person name="Hilley J.D."/>
            <person name="Dickens N.J."/>
            <person name="Wilkes J."/>
            <person name="Bates P.A."/>
            <person name="Depledge D.P."/>
            <person name="Harris D."/>
            <person name="Her Y."/>
            <person name="Herzyk P."/>
            <person name="Imamura H."/>
            <person name="Otto T.D."/>
            <person name="Sanders M."/>
            <person name="Seeger K."/>
            <person name="Dujardin J.C."/>
            <person name="Berriman M."/>
            <person name="Smith D.F."/>
            <person name="Hertz-Fowler C."/>
            <person name="Mottram J.C."/>
        </authorList>
    </citation>
    <scope>NUCLEOTIDE SEQUENCE [LARGE SCALE GENOMIC DNA]</scope>
    <source>
        <strain evidence="2 3">MHOM/GT/2001/U1103</strain>
    </source>
</reference>
<evidence type="ECO:0000313" key="3">
    <source>
        <dbReference type="Proteomes" id="UP000007259"/>
    </source>
</evidence>
<dbReference type="OMA" id="EWQRRRM"/>
<evidence type="ECO:0000256" key="1">
    <source>
        <dbReference type="SAM" id="MobiDB-lite"/>
    </source>
</evidence>
<dbReference type="KEGG" id="lmi:LMXM_08_29_0350"/>
<dbReference type="Proteomes" id="UP000007259">
    <property type="component" value="Chromosome 8"/>
</dbReference>
<protein>
    <submittedName>
        <fullName evidence="2">Uncharacterized protein</fullName>
    </submittedName>
</protein>
<dbReference type="VEuPathDB" id="TriTrypDB:LmxM.08_29.0350"/>
<dbReference type="OrthoDB" id="272965at2759"/>